<dbReference type="FunFam" id="3.40.640.10:FF:000007">
    <property type="entry name" value="glycine dehydrogenase (Decarboxylating), mitochondrial"/>
    <property type="match status" value="1"/>
</dbReference>
<dbReference type="GO" id="GO:0016594">
    <property type="term" value="F:glycine binding"/>
    <property type="evidence" value="ECO:0007669"/>
    <property type="project" value="TreeGrafter"/>
</dbReference>
<feature type="modified residue" description="N6-(pyridoxal phosphate)lysine" evidence="9">
    <location>
        <position position="532"/>
    </location>
</feature>
<dbReference type="NCBIfam" id="NF003346">
    <property type="entry name" value="PRK04366.1"/>
    <property type="match status" value="1"/>
</dbReference>
<dbReference type="Pfam" id="PF02347">
    <property type="entry name" value="GDC-P"/>
    <property type="match status" value="2"/>
</dbReference>
<dbReference type="GO" id="GO:0004375">
    <property type="term" value="F:glycine dehydrogenase (decarboxylating) activity"/>
    <property type="evidence" value="ECO:0007669"/>
    <property type="project" value="UniProtKB-UniRule"/>
</dbReference>
<reference evidence="13" key="1">
    <citation type="submission" date="2022-04" db="EMBL/GenBank/DDBJ databases">
        <title>Carnegiea gigantea Genome sequencing and assembly v2.</title>
        <authorList>
            <person name="Copetti D."/>
            <person name="Sanderson M.J."/>
            <person name="Burquez A."/>
            <person name="Wojciechowski M.F."/>
        </authorList>
    </citation>
    <scope>NUCLEOTIDE SEQUENCE</scope>
    <source>
        <strain evidence="13">SGP5-SGP5p</strain>
        <tissue evidence="13">Aerial part</tissue>
    </source>
</reference>
<evidence type="ECO:0000256" key="5">
    <source>
        <dbReference type="ARBA" id="ARBA00023002"/>
    </source>
</evidence>
<dbReference type="GO" id="GO:0048046">
    <property type="term" value="C:apoplast"/>
    <property type="evidence" value="ECO:0007669"/>
    <property type="project" value="TreeGrafter"/>
</dbReference>
<comment type="similarity">
    <text evidence="3 10">Belongs to the GcvP family.</text>
</comment>
<comment type="cofactor">
    <cofactor evidence="1 9 10">
        <name>pyridoxal 5'-phosphate</name>
        <dbReference type="ChEBI" id="CHEBI:597326"/>
    </cofactor>
</comment>
<evidence type="ECO:0000256" key="10">
    <source>
        <dbReference type="RuleBase" id="RU364056"/>
    </source>
</evidence>
<evidence type="ECO:0000313" key="14">
    <source>
        <dbReference type="Proteomes" id="UP001153076"/>
    </source>
</evidence>
<proteinExistence type="inferred from homology"/>
<dbReference type="GO" id="GO:0005739">
    <property type="term" value="C:mitochondrion"/>
    <property type="evidence" value="ECO:0007669"/>
    <property type="project" value="UniProtKB-SubCell"/>
</dbReference>
<evidence type="ECO:0000256" key="9">
    <source>
        <dbReference type="PIRSR" id="PIRSR603437-50"/>
    </source>
</evidence>
<evidence type="ECO:0000256" key="4">
    <source>
        <dbReference type="ARBA" id="ARBA00022898"/>
    </source>
</evidence>
<dbReference type="EMBL" id="JAKOGI010000133">
    <property type="protein sequence ID" value="KAJ8442853.1"/>
    <property type="molecule type" value="Genomic_DNA"/>
</dbReference>
<dbReference type="AlphaFoldDB" id="A0A9Q1KGB8"/>
<dbReference type="InterPro" id="IPR003437">
    <property type="entry name" value="GcvP"/>
</dbReference>
<dbReference type="InterPro" id="IPR015424">
    <property type="entry name" value="PyrdxlP-dep_Trfase"/>
</dbReference>
<keyword evidence="10" id="KW-0809">Transit peptide</keyword>
<keyword evidence="14" id="KW-1185">Reference proteome</keyword>
<evidence type="ECO:0000256" key="6">
    <source>
        <dbReference type="ARBA" id="ARBA00023128"/>
    </source>
</evidence>
<evidence type="ECO:0000256" key="2">
    <source>
        <dbReference type="ARBA" id="ARBA00004173"/>
    </source>
</evidence>
<sequence>MERARRLASRAILRRLVSEAKQSKHRPNNNNGKVFESASNGYFSSLPSRYVSTMASSSRRLSNVNGVFGSVSVLQTRSISVEALKPSDTFPRRHNSLTPEEQSKMAIFCGFDSLNALIDATTALRMTMQTREQHIRRDKATSNICTAQALLANMAAMYAVYHGPEGLKTIAQRVHGLAGTFAAGLKKLGMVEVQSLPFFDTVKVKCADAKAITDEAYTHEMNLRVVDHNTVTVSFDETTTLENVDNLFKVFSGGKPVTFTAASIAPEVENAIPASLVRESPYLTHPIFNSVTCFMWDSELISLTRYHTEHELLRYAHRLQSKDLSLCHSMIPLGSCTMKLNATTEMMPVTWPNFTDIHPFAPAEQAQGYQEMFQDLGELLCTITGFDSFSLQPNAGAAGEYAGLMAIRAYHMAQGDHHRNVCIIPVSAHGTNPASAAMCGMKIVSVGTDAKGNINIEELRMAAEANKDNLAALMVTYPSTHGVYEEGIDEICKIIHDNGGQVYMDGANMNAQVGLTSPGFIGADVCHLNLHKTFCIPHGGGGPGMGPIGVKKHLAPYLPSHPVVPTGGIPAPDKSQPLGTISAAPWGSALILPISYSYIAMMGSKGLTEASKQAILNANYMAKRLEKHYPILFRGVNGTVAHEFIIDLRGFKNTAGIEPEDVAKRLMDYGFHGPTMSWPVPGTLMIEPTESESKAELDRFCDALISIREEIAEIEKGKANANNNVLKGAPHPPYVLMADSWTKPYSREYAAFPAPWLRTAKFWPTTARVDNVYGDRNLVCTLLPANHYEEQAAATA</sequence>
<gene>
    <name evidence="13" type="ORF">Cgig2_016319</name>
</gene>
<name>A0A9Q1KGB8_9CARY</name>
<keyword evidence="5 10" id="KW-0560">Oxidoreductase</keyword>
<protein>
    <recommendedName>
        <fullName evidence="10">Glycine cleavage system P protein</fullName>
        <ecNumber evidence="10">1.4.4.2</ecNumber>
    </recommendedName>
</protein>
<evidence type="ECO:0000313" key="13">
    <source>
        <dbReference type="EMBL" id="KAJ8442853.1"/>
    </source>
</evidence>
<dbReference type="GO" id="GO:0009941">
    <property type="term" value="C:chloroplast envelope"/>
    <property type="evidence" value="ECO:0007669"/>
    <property type="project" value="TreeGrafter"/>
</dbReference>
<comment type="catalytic activity">
    <reaction evidence="8 10">
        <text>N(6)-[(R)-lipoyl]-L-lysyl-[glycine-cleavage complex H protein] + glycine + H(+) = N(6)-[(R)-S(8)-aminomethyldihydrolipoyl]-L-lysyl-[glycine-cleavage complex H protein] + CO2</text>
        <dbReference type="Rhea" id="RHEA:24304"/>
        <dbReference type="Rhea" id="RHEA-COMP:10494"/>
        <dbReference type="Rhea" id="RHEA-COMP:10495"/>
        <dbReference type="ChEBI" id="CHEBI:15378"/>
        <dbReference type="ChEBI" id="CHEBI:16526"/>
        <dbReference type="ChEBI" id="CHEBI:57305"/>
        <dbReference type="ChEBI" id="CHEBI:83099"/>
        <dbReference type="ChEBI" id="CHEBI:83143"/>
        <dbReference type="EC" id="1.4.4.2"/>
    </reaction>
</comment>
<dbReference type="InterPro" id="IPR049315">
    <property type="entry name" value="GDC-P_N"/>
</dbReference>
<dbReference type="GO" id="GO:0005960">
    <property type="term" value="C:glycine cleavage complex"/>
    <property type="evidence" value="ECO:0007669"/>
    <property type="project" value="TreeGrafter"/>
</dbReference>
<keyword evidence="6 10" id="KW-0496">Mitochondrion</keyword>
<dbReference type="InterPro" id="IPR015422">
    <property type="entry name" value="PyrdxlP-dep_Trfase_small"/>
</dbReference>
<dbReference type="InterPro" id="IPR020581">
    <property type="entry name" value="GDC_P"/>
</dbReference>
<dbReference type="OrthoDB" id="6537869at2759"/>
<evidence type="ECO:0000256" key="3">
    <source>
        <dbReference type="ARBA" id="ARBA00010756"/>
    </source>
</evidence>
<dbReference type="PANTHER" id="PTHR11773">
    <property type="entry name" value="GLYCINE DEHYDROGENASE, DECARBOXYLATING"/>
    <property type="match status" value="1"/>
</dbReference>
<dbReference type="GO" id="GO:0030170">
    <property type="term" value="F:pyridoxal phosphate binding"/>
    <property type="evidence" value="ECO:0007669"/>
    <property type="project" value="TreeGrafter"/>
</dbReference>
<dbReference type="Proteomes" id="UP001153076">
    <property type="component" value="Unassembled WGS sequence"/>
</dbReference>
<dbReference type="InterPro" id="IPR015421">
    <property type="entry name" value="PyrdxlP-dep_Trfase_major"/>
</dbReference>
<evidence type="ECO:0000256" key="1">
    <source>
        <dbReference type="ARBA" id="ARBA00001933"/>
    </source>
</evidence>
<accession>A0A9Q1KGB8</accession>
<dbReference type="FunFam" id="3.90.1150.10:FF:000025">
    <property type="entry name" value="Glycine cleavage system P protein"/>
    <property type="match status" value="1"/>
</dbReference>
<feature type="domain" description="Glycine cleavage system P-protein N-terminal" evidence="11">
    <location>
        <begin position="304"/>
        <end position="559"/>
    </location>
</feature>
<dbReference type="NCBIfam" id="TIGR00461">
    <property type="entry name" value="gcvP"/>
    <property type="match status" value="1"/>
</dbReference>
<dbReference type="FunFam" id="3.90.1150.10:FF:000007">
    <property type="entry name" value="Glycine dehydrogenase (decarboxylating), mitochondrial"/>
    <property type="match status" value="1"/>
</dbReference>
<dbReference type="InterPro" id="IPR049316">
    <property type="entry name" value="GDC-P_C"/>
</dbReference>
<evidence type="ECO:0000256" key="8">
    <source>
        <dbReference type="ARBA" id="ARBA00049026"/>
    </source>
</evidence>
<comment type="function">
    <text evidence="10">The glycine cleavage system catalyzes the degradation of glycine.</text>
</comment>
<feature type="domain" description="Glycine cleavage system P-protein N-terminal" evidence="11">
    <location>
        <begin position="120"/>
        <end position="251"/>
    </location>
</feature>
<dbReference type="PANTHER" id="PTHR11773:SF1">
    <property type="entry name" value="GLYCINE DEHYDROGENASE (DECARBOXYLATING), MITOCHONDRIAL"/>
    <property type="match status" value="1"/>
</dbReference>
<dbReference type="EC" id="1.4.4.2" evidence="10"/>
<dbReference type="Pfam" id="PF21478">
    <property type="entry name" value="GcvP2_C"/>
    <property type="match status" value="1"/>
</dbReference>
<dbReference type="CDD" id="cd00613">
    <property type="entry name" value="GDC-P"/>
    <property type="match status" value="1"/>
</dbReference>
<dbReference type="SUPFAM" id="SSF53383">
    <property type="entry name" value="PLP-dependent transferases"/>
    <property type="match status" value="2"/>
</dbReference>
<comment type="subunit">
    <text evidence="7">Homodimer. The glycine cleavage system is composed of four proteins: P, T, L and H.</text>
</comment>
<keyword evidence="4 9" id="KW-0663">Pyridoxal phosphate</keyword>
<dbReference type="Gene3D" id="3.90.1150.10">
    <property type="entry name" value="Aspartate Aminotransferase, domain 1"/>
    <property type="match status" value="2"/>
</dbReference>
<feature type="domain" description="Glycine dehydrogenase C-terminal" evidence="12">
    <location>
        <begin position="610"/>
        <end position="731"/>
    </location>
</feature>
<evidence type="ECO:0000259" key="11">
    <source>
        <dbReference type="Pfam" id="PF02347"/>
    </source>
</evidence>
<evidence type="ECO:0000256" key="7">
    <source>
        <dbReference type="ARBA" id="ARBA00046415"/>
    </source>
</evidence>
<comment type="caution">
    <text evidence="13">The sequence shown here is derived from an EMBL/GenBank/DDBJ whole genome shotgun (WGS) entry which is preliminary data.</text>
</comment>
<dbReference type="Gene3D" id="3.40.640.10">
    <property type="entry name" value="Type I PLP-dependent aspartate aminotransferase-like (Major domain)"/>
    <property type="match status" value="2"/>
</dbReference>
<organism evidence="13 14">
    <name type="scientific">Carnegiea gigantea</name>
    <dbReference type="NCBI Taxonomy" id="171969"/>
    <lineage>
        <taxon>Eukaryota</taxon>
        <taxon>Viridiplantae</taxon>
        <taxon>Streptophyta</taxon>
        <taxon>Embryophyta</taxon>
        <taxon>Tracheophyta</taxon>
        <taxon>Spermatophyta</taxon>
        <taxon>Magnoliopsida</taxon>
        <taxon>eudicotyledons</taxon>
        <taxon>Gunneridae</taxon>
        <taxon>Pentapetalae</taxon>
        <taxon>Caryophyllales</taxon>
        <taxon>Cactineae</taxon>
        <taxon>Cactaceae</taxon>
        <taxon>Cactoideae</taxon>
        <taxon>Echinocereeae</taxon>
        <taxon>Carnegiea</taxon>
    </lineage>
</organism>
<comment type="subcellular location">
    <subcellularLocation>
        <location evidence="2 10">Mitochondrion</location>
    </subcellularLocation>
</comment>
<evidence type="ECO:0000259" key="12">
    <source>
        <dbReference type="Pfam" id="PF21478"/>
    </source>
</evidence>
<dbReference type="GO" id="GO:0019464">
    <property type="term" value="P:glycine decarboxylation via glycine cleavage system"/>
    <property type="evidence" value="ECO:0007669"/>
    <property type="project" value="TreeGrafter"/>
</dbReference>